<organism evidence="2 3">
    <name type="scientific">Candidatus Methanodesulfokora washburnensis</name>
    <dbReference type="NCBI Taxonomy" id="2478471"/>
    <lineage>
        <taxon>Archaea</taxon>
        <taxon>Thermoproteota</taxon>
        <taxon>Candidatus Korarchaeia</taxon>
        <taxon>Candidatus Korarchaeia incertae sedis</taxon>
        <taxon>Candidatus Methanodesulfokora</taxon>
    </lineage>
</organism>
<keyword evidence="1" id="KW-1133">Transmembrane helix</keyword>
<proteinExistence type="predicted"/>
<gene>
    <name evidence="2" type="ORF">EF810_01795</name>
</gene>
<evidence type="ECO:0000256" key="1">
    <source>
        <dbReference type="SAM" id="Phobius"/>
    </source>
</evidence>
<protein>
    <submittedName>
        <fullName evidence="2">Uncharacterized protein</fullName>
    </submittedName>
</protein>
<keyword evidence="1" id="KW-0472">Membrane</keyword>
<feature type="transmembrane region" description="Helical" evidence="1">
    <location>
        <begin position="76"/>
        <end position="94"/>
    </location>
</feature>
<dbReference type="AlphaFoldDB" id="A0A520KNI7"/>
<reference evidence="2 3" key="1">
    <citation type="journal article" date="2019" name="Nat. Microbiol.">
        <title>Wide diversity of methane and short-chain alkane metabolisms in uncultured archaea.</title>
        <authorList>
            <person name="Borrel G."/>
            <person name="Adam P.S."/>
            <person name="McKay L.J."/>
            <person name="Chen L.X."/>
            <person name="Sierra-Garcia I.N."/>
            <person name="Sieber C.M."/>
            <person name="Letourneur Q."/>
            <person name="Ghozlane A."/>
            <person name="Andersen G.L."/>
            <person name="Li W.J."/>
            <person name="Hallam S.J."/>
            <person name="Muyzer G."/>
            <person name="de Oliveira V.M."/>
            <person name="Inskeep W.P."/>
            <person name="Banfield J.F."/>
            <person name="Gribaldo S."/>
        </authorList>
    </citation>
    <scope>NUCLEOTIDE SEQUENCE [LARGE SCALE GENOMIC DNA]</scope>
    <source>
        <strain evidence="2">NM4</strain>
    </source>
</reference>
<comment type="caution">
    <text evidence="2">The sequence shown here is derived from an EMBL/GenBank/DDBJ whole genome shotgun (WGS) entry which is preliminary data.</text>
</comment>
<evidence type="ECO:0000313" key="3">
    <source>
        <dbReference type="Proteomes" id="UP000316217"/>
    </source>
</evidence>
<sequence>MMTVQPEWEEEWAISKVKEEMIRNTRKHYTDLTMEIFLGISTAVVLGYFLYEVFLIAGNPTLLLNVDWQTMVKSTLIAWIISVIISMAIAIPVGRRWAESVLKKTMEDYSKRALRRRLLAQRYKVERGTNIEMKGGFLYIYDLKPRMEMAGSPLSKQLADIESAAKEVIDSFSLLKYEIINLVVKVEDESQLKDAENWARKVFGKDIDVNVVVSEEKDGLISLDLIAAI</sequence>
<feature type="transmembrane region" description="Helical" evidence="1">
    <location>
        <begin position="36"/>
        <end position="56"/>
    </location>
</feature>
<dbReference type="EMBL" id="RXII01000030">
    <property type="protein sequence ID" value="RZN62892.1"/>
    <property type="molecule type" value="Genomic_DNA"/>
</dbReference>
<name>A0A520KNI7_9CREN</name>
<accession>A0A520KNI7</accession>
<dbReference type="Proteomes" id="UP000316217">
    <property type="component" value="Unassembled WGS sequence"/>
</dbReference>
<evidence type="ECO:0000313" key="2">
    <source>
        <dbReference type="EMBL" id="RZN62892.1"/>
    </source>
</evidence>
<keyword evidence="1" id="KW-0812">Transmembrane</keyword>